<proteinExistence type="predicted"/>
<name>A0ABW1LBS0_9BACL</name>
<evidence type="ECO:0000313" key="3">
    <source>
        <dbReference type="Proteomes" id="UP001596170"/>
    </source>
</evidence>
<accession>A0ABW1LBS0</accession>
<comment type="caution">
    <text evidence="2">The sequence shown here is derived from an EMBL/GenBank/DDBJ whole genome shotgun (WGS) entry which is preliminary data.</text>
</comment>
<keyword evidence="1" id="KW-0812">Transmembrane</keyword>
<keyword evidence="3" id="KW-1185">Reference proteome</keyword>
<organism evidence="2 3">
    <name type="scientific">Paenisporosarcina macmurdoensis</name>
    <dbReference type="NCBI Taxonomy" id="212659"/>
    <lineage>
        <taxon>Bacteria</taxon>
        <taxon>Bacillati</taxon>
        <taxon>Bacillota</taxon>
        <taxon>Bacilli</taxon>
        <taxon>Bacillales</taxon>
        <taxon>Caryophanaceae</taxon>
        <taxon>Paenisporosarcina</taxon>
    </lineage>
</organism>
<keyword evidence="1" id="KW-0472">Membrane</keyword>
<evidence type="ECO:0000313" key="2">
    <source>
        <dbReference type="EMBL" id="MFC6040447.1"/>
    </source>
</evidence>
<dbReference type="RefSeq" id="WP_377734921.1">
    <property type="nucleotide sequence ID" value="NZ_JBHSRI010000023.1"/>
</dbReference>
<protein>
    <submittedName>
        <fullName evidence="2">DUF4181 domain-containing protein</fullName>
    </submittedName>
</protein>
<feature type="transmembrane region" description="Helical" evidence="1">
    <location>
        <begin position="6"/>
        <end position="22"/>
    </location>
</feature>
<evidence type="ECO:0000256" key="1">
    <source>
        <dbReference type="SAM" id="Phobius"/>
    </source>
</evidence>
<reference evidence="3" key="1">
    <citation type="journal article" date="2019" name="Int. J. Syst. Evol. Microbiol.">
        <title>The Global Catalogue of Microorganisms (GCM) 10K type strain sequencing project: providing services to taxonomists for standard genome sequencing and annotation.</title>
        <authorList>
            <consortium name="The Broad Institute Genomics Platform"/>
            <consortium name="The Broad Institute Genome Sequencing Center for Infectious Disease"/>
            <person name="Wu L."/>
            <person name="Ma J."/>
        </authorList>
    </citation>
    <scope>NUCLEOTIDE SEQUENCE [LARGE SCALE GENOMIC DNA]</scope>
    <source>
        <strain evidence="3">CCUG 54527</strain>
    </source>
</reference>
<gene>
    <name evidence="2" type="ORF">ACFPYN_13550</name>
</gene>
<dbReference type="EMBL" id="JBHSRI010000023">
    <property type="protein sequence ID" value="MFC6040447.1"/>
    <property type="molecule type" value="Genomic_DNA"/>
</dbReference>
<feature type="transmembrane region" description="Helical" evidence="1">
    <location>
        <begin position="50"/>
        <end position="69"/>
    </location>
</feature>
<dbReference type="InterPro" id="IPR025441">
    <property type="entry name" value="DUF4181"/>
</dbReference>
<keyword evidence="1" id="KW-1133">Transmembrane helix</keyword>
<dbReference type="Proteomes" id="UP001596170">
    <property type="component" value="Unassembled WGS sequence"/>
</dbReference>
<sequence length="97" mass="11259">MIKLAIFVLIVLGVNVAVKLILRKVLKIEKEKNSFFSYNHLNDLHRKIDWGIRIISVITIITTNILVVIENYPNYFLLLPIFLIGLDYPVRALDSQH</sequence>
<dbReference type="Pfam" id="PF13789">
    <property type="entry name" value="DUF4181"/>
    <property type="match status" value="1"/>
</dbReference>